<evidence type="ECO:0000313" key="8">
    <source>
        <dbReference type="Proteomes" id="UP001240236"/>
    </source>
</evidence>
<dbReference type="PROSITE" id="PS00409">
    <property type="entry name" value="PROKAR_NTER_METHYL"/>
    <property type="match status" value="1"/>
</dbReference>
<dbReference type="GO" id="GO:0015627">
    <property type="term" value="C:type II protein secretion system complex"/>
    <property type="evidence" value="ECO:0007669"/>
    <property type="project" value="InterPro"/>
</dbReference>
<dbReference type="InterPro" id="IPR045584">
    <property type="entry name" value="Pilin-like"/>
</dbReference>
<evidence type="ECO:0000256" key="2">
    <source>
        <dbReference type="ARBA" id="ARBA00022481"/>
    </source>
</evidence>
<comment type="caution">
    <text evidence="7">The sequence shown here is derived from an EMBL/GenBank/DDBJ whole genome shotgun (WGS) entry which is preliminary data.</text>
</comment>
<dbReference type="GO" id="GO:0016020">
    <property type="term" value="C:membrane"/>
    <property type="evidence" value="ECO:0007669"/>
    <property type="project" value="UniProtKB-SubCell"/>
</dbReference>
<evidence type="ECO:0000256" key="6">
    <source>
        <dbReference type="SAM" id="Phobius"/>
    </source>
</evidence>
<protein>
    <submittedName>
        <fullName evidence="7">Type IV pilus assembly protein PilA</fullName>
    </submittedName>
</protein>
<dbReference type="EMBL" id="JAUSUZ010000001">
    <property type="protein sequence ID" value="MDQ0370465.1"/>
    <property type="molecule type" value="Genomic_DNA"/>
</dbReference>
<dbReference type="AlphaFoldDB" id="A0AAE3W8L9"/>
<dbReference type="Pfam" id="PF07963">
    <property type="entry name" value="N_methyl"/>
    <property type="match status" value="1"/>
</dbReference>
<name>A0AAE3W8L9_9ACTN</name>
<dbReference type="PANTHER" id="PTHR30093:SF44">
    <property type="entry name" value="TYPE II SECRETION SYSTEM CORE PROTEIN G"/>
    <property type="match status" value="1"/>
</dbReference>
<evidence type="ECO:0000256" key="3">
    <source>
        <dbReference type="ARBA" id="ARBA00022692"/>
    </source>
</evidence>
<dbReference type="Proteomes" id="UP001240236">
    <property type="component" value="Unassembled WGS sequence"/>
</dbReference>
<organism evidence="7 8">
    <name type="scientific">Catenuloplanes indicus</name>
    <dbReference type="NCBI Taxonomy" id="137267"/>
    <lineage>
        <taxon>Bacteria</taxon>
        <taxon>Bacillati</taxon>
        <taxon>Actinomycetota</taxon>
        <taxon>Actinomycetes</taxon>
        <taxon>Micromonosporales</taxon>
        <taxon>Micromonosporaceae</taxon>
        <taxon>Catenuloplanes</taxon>
    </lineage>
</organism>
<keyword evidence="8" id="KW-1185">Reference proteome</keyword>
<dbReference type="InterPro" id="IPR000983">
    <property type="entry name" value="Bac_GSPG_pilin"/>
</dbReference>
<dbReference type="PANTHER" id="PTHR30093">
    <property type="entry name" value="GENERAL SECRETION PATHWAY PROTEIN G"/>
    <property type="match status" value="1"/>
</dbReference>
<evidence type="ECO:0000256" key="5">
    <source>
        <dbReference type="ARBA" id="ARBA00023136"/>
    </source>
</evidence>
<dbReference type="SUPFAM" id="SSF54523">
    <property type="entry name" value="Pili subunits"/>
    <property type="match status" value="1"/>
</dbReference>
<evidence type="ECO:0000313" key="7">
    <source>
        <dbReference type="EMBL" id="MDQ0370465.1"/>
    </source>
</evidence>
<proteinExistence type="predicted"/>
<dbReference type="NCBIfam" id="TIGR02532">
    <property type="entry name" value="IV_pilin_GFxxxE"/>
    <property type="match status" value="1"/>
</dbReference>
<evidence type="ECO:0000256" key="1">
    <source>
        <dbReference type="ARBA" id="ARBA00004167"/>
    </source>
</evidence>
<accession>A0AAE3W8L9</accession>
<dbReference type="GO" id="GO:0015628">
    <property type="term" value="P:protein secretion by the type II secretion system"/>
    <property type="evidence" value="ECO:0007669"/>
    <property type="project" value="InterPro"/>
</dbReference>
<keyword evidence="2" id="KW-0488">Methylation</keyword>
<dbReference type="Gene3D" id="3.30.700.10">
    <property type="entry name" value="Glycoprotein, Type 4 Pilin"/>
    <property type="match status" value="1"/>
</dbReference>
<dbReference type="InterPro" id="IPR012902">
    <property type="entry name" value="N_methyl_site"/>
</dbReference>
<comment type="subcellular location">
    <subcellularLocation>
        <location evidence="1">Membrane</location>
        <topology evidence="1">Single-pass membrane protein</topology>
    </subcellularLocation>
</comment>
<dbReference type="RefSeq" id="WP_307246454.1">
    <property type="nucleotide sequence ID" value="NZ_JAUSUZ010000001.1"/>
</dbReference>
<dbReference type="PRINTS" id="PR00813">
    <property type="entry name" value="BCTERIALGSPG"/>
</dbReference>
<keyword evidence="5 6" id="KW-0472">Membrane</keyword>
<evidence type="ECO:0000256" key="4">
    <source>
        <dbReference type="ARBA" id="ARBA00022989"/>
    </source>
</evidence>
<reference evidence="7 8" key="1">
    <citation type="submission" date="2023-07" db="EMBL/GenBank/DDBJ databases">
        <title>Sequencing the genomes of 1000 actinobacteria strains.</title>
        <authorList>
            <person name="Klenk H.-P."/>
        </authorList>
    </citation>
    <scope>NUCLEOTIDE SEQUENCE [LARGE SCALE GENOMIC DNA]</scope>
    <source>
        <strain evidence="7 8">DSM 44709</strain>
    </source>
</reference>
<keyword evidence="3 6" id="KW-0812">Transmembrane</keyword>
<feature type="transmembrane region" description="Helical" evidence="6">
    <location>
        <begin position="21"/>
        <end position="43"/>
    </location>
</feature>
<sequence>MQHLIAKSQQKRAESDKGFTLIELLVVVVIIGILVAIAVPVYLNYRKGAMNKSAQSDIRAAISTVEQFYTENGNKYPDTGTMNTEGTALQLSLTGAATGTAVPANVSSGNELAYRLTPATASVATYYVICSWNKDSKKIYVYSGLAGGSVKESSAQASLTACLDAGN</sequence>
<keyword evidence="4 6" id="KW-1133">Transmembrane helix</keyword>
<gene>
    <name evidence="7" type="ORF">J2S42_007134</name>
</gene>